<feature type="domain" description="HTH marR-type" evidence="4">
    <location>
        <begin position="1"/>
        <end position="139"/>
    </location>
</feature>
<organism evidence="5 6">
    <name type="scientific">Deinococcus hopiensis KR-140</name>
    <dbReference type="NCBI Taxonomy" id="695939"/>
    <lineage>
        <taxon>Bacteria</taxon>
        <taxon>Thermotogati</taxon>
        <taxon>Deinococcota</taxon>
        <taxon>Deinococci</taxon>
        <taxon>Deinococcales</taxon>
        <taxon>Deinococcaceae</taxon>
        <taxon>Deinococcus</taxon>
    </lineage>
</organism>
<dbReference type="GO" id="GO:0003700">
    <property type="term" value="F:DNA-binding transcription factor activity"/>
    <property type="evidence" value="ECO:0007669"/>
    <property type="project" value="InterPro"/>
</dbReference>
<evidence type="ECO:0000256" key="3">
    <source>
        <dbReference type="ARBA" id="ARBA00023163"/>
    </source>
</evidence>
<reference evidence="5 6" key="1">
    <citation type="submission" date="2017-04" db="EMBL/GenBank/DDBJ databases">
        <authorList>
            <person name="Afonso C.L."/>
            <person name="Miller P.J."/>
            <person name="Scott M.A."/>
            <person name="Spackman E."/>
            <person name="Goraichik I."/>
            <person name="Dimitrov K.M."/>
            <person name="Suarez D.L."/>
            <person name="Swayne D.E."/>
        </authorList>
    </citation>
    <scope>NUCLEOTIDE SEQUENCE [LARGE SCALE GENOMIC DNA]</scope>
    <source>
        <strain evidence="5 6">KR-140</strain>
    </source>
</reference>
<dbReference type="RefSeq" id="WP_084047133.1">
    <property type="nucleotide sequence ID" value="NZ_FWWU01000007.1"/>
</dbReference>
<accession>A0A1W1USX0</accession>
<keyword evidence="1" id="KW-0805">Transcription regulation</keyword>
<dbReference type="EMBL" id="FWWU01000007">
    <property type="protein sequence ID" value="SMB84197.1"/>
    <property type="molecule type" value="Genomic_DNA"/>
</dbReference>
<dbReference type="SUPFAM" id="SSF46785">
    <property type="entry name" value="Winged helix' DNA-binding domain"/>
    <property type="match status" value="1"/>
</dbReference>
<evidence type="ECO:0000256" key="2">
    <source>
        <dbReference type="ARBA" id="ARBA00023125"/>
    </source>
</evidence>
<gene>
    <name evidence="5" type="ORF">SAMN00790413_05029</name>
</gene>
<evidence type="ECO:0000259" key="4">
    <source>
        <dbReference type="PROSITE" id="PS50995"/>
    </source>
</evidence>
<dbReference type="STRING" id="695939.SAMN00790413_05029"/>
<dbReference type="SMART" id="SM00347">
    <property type="entry name" value="HTH_MARR"/>
    <property type="match status" value="1"/>
</dbReference>
<dbReference type="Pfam" id="PF01047">
    <property type="entry name" value="MarR"/>
    <property type="match status" value="1"/>
</dbReference>
<evidence type="ECO:0000313" key="5">
    <source>
        <dbReference type="EMBL" id="SMB84197.1"/>
    </source>
</evidence>
<evidence type="ECO:0000313" key="6">
    <source>
        <dbReference type="Proteomes" id="UP000192582"/>
    </source>
</evidence>
<protein>
    <submittedName>
        <fullName evidence="5">DNA-binding transcriptional regulator, MarR family</fullName>
    </submittedName>
</protein>
<dbReference type="InterPro" id="IPR000835">
    <property type="entry name" value="HTH_MarR-typ"/>
</dbReference>
<evidence type="ECO:0000256" key="1">
    <source>
        <dbReference type="ARBA" id="ARBA00023015"/>
    </source>
</evidence>
<keyword evidence="6" id="KW-1185">Reference proteome</keyword>
<dbReference type="OrthoDB" id="9806864at2"/>
<keyword evidence="3" id="KW-0804">Transcription</keyword>
<dbReference type="Gene3D" id="1.10.10.10">
    <property type="entry name" value="Winged helix-like DNA-binding domain superfamily/Winged helix DNA-binding domain"/>
    <property type="match status" value="1"/>
</dbReference>
<dbReference type="InterPro" id="IPR039422">
    <property type="entry name" value="MarR/SlyA-like"/>
</dbReference>
<dbReference type="GO" id="GO:0003677">
    <property type="term" value="F:DNA binding"/>
    <property type="evidence" value="ECO:0007669"/>
    <property type="project" value="UniProtKB-KW"/>
</dbReference>
<dbReference type="InterPro" id="IPR036388">
    <property type="entry name" value="WH-like_DNA-bd_sf"/>
</dbReference>
<dbReference type="AlphaFoldDB" id="A0A1W1USX0"/>
<dbReference type="Proteomes" id="UP000192582">
    <property type="component" value="Unassembled WGS sequence"/>
</dbReference>
<proteinExistence type="predicted"/>
<name>A0A1W1USX0_9DEIO</name>
<dbReference type="GO" id="GO:0006950">
    <property type="term" value="P:response to stress"/>
    <property type="evidence" value="ECO:0007669"/>
    <property type="project" value="TreeGrafter"/>
</dbReference>
<dbReference type="InterPro" id="IPR036390">
    <property type="entry name" value="WH_DNA-bd_sf"/>
</dbReference>
<sequence>MALAPGDSPGFFLWHATLRWQRAVTAALDPLDLTHVQFVLLACTWWLNTHEGQPNELRLAQQAEIDVKMTSPVLRTLELKGLIERTTDPQDTRAKRLTVSEQGEALAPRAIAVVEAVDRAFFPTERKRETLQLLRSLSQGPQHSSP</sequence>
<dbReference type="PROSITE" id="PS50995">
    <property type="entry name" value="HTH_MARR_2"/>
    <property type="match status" value="1"/>
</dbReference>
<dbReference type="PANTHER" id="PTHR33164">
    <property type="entry name" value="TRANSCRIPTIONAL REGULATOR, MARR FAMILY"/>
    <property type="match status" value="1"/>
</dbReference>
<keyword evidence="2 5" id="KW-0238">DNA-binding</keyword>
<dbReference type="PANTHER" id="PTHR33164:SF64">
    <property type="entry name" value="TRANSCRIPTIONAL REGULATOR SLYA"/>
    <property type="match status" value="1"/>
</dbReference>